<organism evidence="2 3">
    <name type="scientific">Kitasatospora terrestris</name>
    <dbReference type="NCBI Taxonomy" id="258051"/>
    <lineage>
        <taxon>Bacteria</taxon>
        <taxon>Bacillati</taxon>
        <taxon>Actinomycetota</taxon>
        <taxon>Actinomycetes</taxon>
        <taxon>Kitasatosporales</taxon>
        <taxon>Streptomycetaceae</taxon>
        <taxon>Kitasatospora</taxon>
    </lineage>
</organism>
<reference evidence="3" key="1">
    <citation type="journal article" date="2019" name="Int. J. Syst. Evol. Microbiol.">
        <title>The Global Catalogue of Microorganisms (GCM) 10K type strain sequencing project: providing services to taxonomists for standard genome sequencing and annotation.</title>
        <authorList>
            <consortium name="The Broad Institute Genomics Platform"/>
            <consortium name="The Broad Institute Genome Sequencing Center for Infectious Disease"/>
            <person name="Wu L."/>
            <person name="Ma J."/>
        </authorList>
    </citation>
    <scope>NUCLEOTIDE SEQUENCE [LARGE SCALE GENOMIC DNA]</scope>
    <source>
        <strain evidence="3">JCM 13006</strain>
    </source>
</reference>
<comment type="caution">
    <text evidence="2">The sequence shown here is derived from an EMBL/GenBank/DDBJ whole genome shotgun (WGS) entry which is preliminary data.</text>
</comment>
<dbReference type="Proteomes" id="UP001501752">
    <property type="component" value="Unassembled WGS sequence"/>
</dbReference>
<evidence type="ECO:0000313" key="3">
    <source>
        <dbReference type="Proteomes" id="UP001501752"/>
    </source>
</evidence>
<keyword evidence="3" id="KW-1185">Reference proteome</keyword>
<feature type="transmembrane region" description="Helical" evidence="1">
    <location>
        <begin position="43"/>
        <end position="61"/>
    </location>
</feature>
<proteinExistence type="predicted"/>
<evidence type="ECO:0000313" key="2">
    <source>
        <dbReference type="EMBL" id="GAA4875007.1"/>
    </source>
</evidence>
<accession>A0ABP9EDZ5</accession>
<dbReference type="EMBL" id="BAABIS010000001">
    <property type="protein sequence ID" value="GAA4875007.1"/>
    <property type="molecule type" value="Genomic_DNA"/>
</dbReference>
<keyword evidence="1" id="KW-0472">Membrane</keyword>
<feature type="transmembrane region" description="Helical" evidence="1">
    <location>
        <begin position="20"/>
        <end position="36"/>
    </location>
</feature>
<keyword evidence="1" id="KW-0812">Transmembrane</keyword>
<protein>
    <submittedName>
        <fullName evidence="2">Uncharacterized protein</fullName>
    </submittedName>
</protein>
<sequence>MLLAVLRLGHALLLVRLLRHRLLLLRVALLAVLRLLRHLLLSVRVAVLRVLLLRVALLPVLRLLLTVRVAVLLGLLRLLRVALLLLLLGVPRLVALGREAPALISHRTPYSVPAPVEPACYRSTRWETLPYRRRAKSPAHSGSAPRCGG</sequence>
<gene>
    <name evidence="2" type="ORF">GCM10023235_62820</name>
</gene>
<keyword evidence="1" id="KW-1133">Transmembrane helix</keyword>
<name>A0ABP9EDZ5_9ACTN</name>
<evidence type="ECO:0000256" key="1">
    <source>
        <dbReference type="SAM" id="Phobius"/>
    </source>
</evidence>